<comment type="cofactor">
    <cofactor evidence="1">
        <name>Mn(2+)</name>
        <dbReference type="ChEBI" id="CHEBI:29035"/>
    </cofactor>
</comment>
<dbReference type="GO" id="GO:0006637">
    <property type="term" value="P:acyl-CoA metabolic process"/>
    <property type="evidence" value="ECO:0007669"/>
    <property type="project" value="UniProtKB-ARBA"/>
</dbReference>
<evidence type="ECO:0000313" key="10">
    <source>
        <dbReference type="Proteomes" id="UP000825935"/>
    </source>
</evidence>
<keyword evidence="3" id="KW-0479">Metal-binding</keyword>
<evidence type="ECO:0000256" key="7">
    <source>
        <dbReference type="SAM" id="MobiDB-lite"/>
    </source>
</evidence>
<feature type="domain" description="Nudix hydrolase" evidence="8">
    <location>
        <begin position="86"/>
        <end position="223"/>
    </location>
</feature>
<dbReference type="GO" id="GO:0046872">
    <property type="term" value="F:metal ion binding"/>
    <property type="evidence" value="ECO:0007669"/>
    <property type="project" value="UniProtKB-KW"/>
</dbReference>
<evidence type="ECO:0000256" key="4">
    <source>
        <dbReference type="ARBA" id="ARBA00022801"/>
    </source>
</evidence>
<dbReference type="EMBL" id="CM035413">
    <property type="protein sequence ID" value="KAH7431006.1"/>
    <property type="molecule type" value="Genomic_DNA"/>
</dbReference>
<evidence type="ECO:0000256" key="3">
    <source>
        <dbReference type="ARBA" id="ARBA00022723"/>
    </source>
</evidence>
<dbReference type="GO" id="GO:0005737">
    <property type="term" value="C:cytoplasm"/>
    <property type="evidence" value="ECO:0007669"/>
    <property type="project" value="UniProtKB-ARBA"/>
</dbReference>
<dbReference type="PROSITE" id="PS51462">
    <property type="entry name" value="NUDIX"/>
    <property type="match status" value="1"/>
</dbReference>
<evidence type="ECO:0000313" key="9">
    <source>
        <dbReference type="EMBL" id="KAH7431006.1"/>
    </source>
</evidence>
<dbReference type="Pfam" id="PF00293">
    <property type="entry name" value="NUDIX"/>
    <property type="match status" value="1"/>
</dbReference>
<evidence type="ECO:0000256" key="5">
    <source>
        <dbReference type="ARBA" id="ARBA00022842"/>
    </source>
</evidence>
<name>A0A8T2UAV2_CERRI</name>
<dbReference type="OrthoDB" id="206213at2759"/>
<evidence type="ECO:0000259" key="8">
    <source>
        <dbReference type="PROSITE" id="PS51462"/>
    </source>
</evidence>
<protein>
    <recommendedName>
        <fullName evidence="8">Nudix hydrolase domain-containing protein</fullName>
    </recommendedName>
</protein>
<dbReference type="FunFam" id="3.90.79.10:FF:000036">
    <property type="entry name" value="Nudix hydrolase 11"/>
    <property type="match status" value="1"/>
</dbReference>
<dbReference type="GO" id="GO:0010945">
    <property type="term" value="F:coenzyme A diphosphatase activity"/>
    <property type="evidence" value="ECO:0007669"/>
    <property type="project" value="InterPro"/>
</dbReference>
<gene>
    <name evidence="9" type="ORF">KP509_08G024700</name>
</gene>
<evidence type="ECO:0000256" key="1">
    <source>
        <dbReference type="ARBA" id="ARBA00001936"/>
    </source>
</evidence>
<dbReference type="CDD" id="cd03426">
    <property type="entry name" value="NUDIX_CoAse_Nudt7"/>
    <property type="match status" value="1"/>
</dbReference>
<dbReference type="GO" id="GO:0015937">
    <property type="term" value="P:coenzyme A biosynthetic process"/>
    <property type="evidence" value="ECO:0007669"/>
    <property type="project" value="UniProtKB-ARBA"/>
</dbReference>
<accession>A0A8T2UAV2</accession>
<proteinExistence type="predicted"/>
<dbReference type="Gene3D" id="3.90.79.10">
    <property type="entry name" value="Nucleoside Triphosphate Pyrophosphohydrolase"/>
    <property type="match status" value="1"/>
</dbReference>
<dbReference type="SUPFAM" id="SSF55811">
    <property type="entry name" value="Nudix"/>
    <property type="match status" value="1"/>
</dbReference>
<sequence>MPSKLLSKLYSSELFVKGEWGSERMRQLAEQLIVYRRPLNFLGRDEDDEGDDCGSGEAGAEGVSSTCGIPEETVKFIHRLPPDVGKKKAAVLVCLFYDEHDELRVLLTRRSKLLSTHSGEVAFPGGKRDEMDANNIETALREAWEEIGLDSSLVRVVTYLEPFLSKHLLRVTPVMALVPDRSKLSLTPNKGEVDAIFDAPLRMFLKVQYLRLKNDFLYCPFYSSRHVRQYHLYLMKILKWRENLWIFISVHVVKQSMWWALAFNFKGFCLNIL</sequence>
<reference evidence="9" key="1">
    <citation type="submission" date="2021-08" db="EMBL/GenBank/DDBJ databases">
        <title>WGS assembly of Ceratopteris richardii.</title>
        <authorList>
            <person name="Marchant D.B."/>
            <person name="Chen G."/>
            <person name="Jenkins J."/>
            <person name="Shu S."/>
            <person name="Leebens-Mack J."/>
            <person name="Grimwood J."/>
            <person name="Schmutz J."/>
            <person name="Soltis P."/>
            <person name="Soltis D."/>
            <person name="Chen Z.-H."/>
        </authorList>
    </citation>
    <scope>NUCLEOTIDE SEQUENCE</scope>
    <source>
        <strain evidence="9">Whitten #5841</strain>
        <tissue evidence="9">Leaf</tissue>
    </source>
</reference>
<dbReference type="PANTHER" id="PTHR12992">
    <property type="entry name" value="NUDIX HYDROLASE"/>
    <property type="match status" value="1"/>
</dbReference>
<dbReference type="InterPro" id="IPR000086">
    <property type="entry name" value="NUDIX_hydrolase_dom"/>
</dbReference>
<dbReference type="AlphaFoldDB" id="A0A8T2UAV2"/>
<dbReference type="GO" id="GO:0015938">
    <property type="term" value="P:coenzyme A catabolic process"/>
    <property type="evidence" value="ECO:0007669"/>
    <property type="project" value="TreeGrafter"/>
</dbReference>
<evidence type="ECO:0000256" key="2">
    <source>
        <dbReference type="ARBA" id="ARBA00001946"/>
    </source>
</evidence>
<feature type="region of interest" description="Disordered" evidence="7">
    <location>
        <begin position="46"/>
        <end position="65"/>
    </location>
</feature>
<keyword evidence="6" id="KW-0464">Manganese</keyword>
<evidence type="ECO:0000256" key="6">
    <source>
        <dbReference type="ARBA" id="ARBA00023211"/>
    </source>
</evidence>
<keyword evidence="5" id="KW-0460">Magnesium</keyword>
<dbReference type="InterPro" id="IPR045121">
    <property type="entry name" value="CoAse"/>
</dbReference>
<organism evidence="9 10">
    <name type="scientific">Ceratopteris richardii</name>
    <name type="common">Triangle waterfern</name>
    <dbReference type="NCBI Taxonomy" id="49495"/>
    <lineage>
        <taxon>Eukaryota</taxon>
        <taxon>Viridiplantae</taxon>
        <taxon>Streptophyta</taxon>
        <taxon>Embryophyta</taxon>
        <taxon>Tracheophyta</taxon>
        <taxon>Polypodiopsida</taxon>
        <taxon>Polypodiidae</taxon>
        <taxon>Polypodiales</taxon>
        <taxon>Pteridineae</taxon>
        <taxon>Pteridaceae</taxon>
        <taxon>Parkerioideae</taxon>
        <taxon>Ceratopteris</taxon>
    </lineage>
</organism>
<dbReference type="PANTHER" id="PTHR12992:SF24">
    <property type="entry name" value="PEROXISOMAL COENZYME A DIPHOSPHATASE NUDT7"/>
    <property type="match status" value="1"/>
</dbReference>
<keyword evidence="10" id="KW-1185">Reference proteome</keyword>
<comment type="caution">
    <text evidence="9">The sequence shown here is derived from an EMBL/GenBank/DDBJ whole genome shotgun (WGS) entry which is preliminary data.</text>
</comment>
<keyword evidence="4" id="KW-0378">Hydrolase</keyword>
<dbReference type="GO" id="GO:0008893">
    <property type="term" value="F:guanosine-3',5'-bis(diphosphate) 3'-diphosphatase activity"/>
    <property type="evidence" value="ECO:0007669"/>
    <property type="project" value="UniProtKB-ARBA"/>
</dbReference>
<dbReference type="Proteomes" id="UP000825935">
    <property type="component" value="Chromosome 8"/>
</dbReference>
<comment type="cofactor">
    <cofactor evidence="2">
        <name>Mg(2+)</name>
        <dbReference type="ChEBI" id="CHEBI:18420"/>
    </cofactor>
</comment>
<dbReference type="InterPro" id="IPR015797">
    <property type="entry name" value="NUDIX_hydrolase-like_dom_sf"/>
</dbReference>